<evidence type="ECO:0000313" key="5">
    <source>
        <dbReference type="Proteomes" id="UP000727056"/>
    </source>
</evidence>
<accession>A0ABX1CFR1</accession>
<dbReference type="EMBL" id="JAAVJC010000462">
    <property type="protein sequence ID" value="NJQ17894.1"/>
    <property type="molecule type" value="Genomic_DNA"/>
</dbReference>
<feature type="domain" description="Penicillin-binding protein transpeptidase" evidence="2">
    <location>
        <begin position="304"/>
        <end position="575"/>
    </location>
</feature>
<feature type="region of interest" description="Disordered" evidence="1">
    <location>
        <begin position="168"/>
        <end position="200"/>
    </location>
</feature>
<feature type="compositionally biased region" description="Acidic residues" evidence="1">
    <location>
        <begin position="132"/>
        <end position="144"/>
    </location>
</feature>
<comment type="caution">
    <text evidence="4">The sequence shown here is derived from an EMBL/GenBank/DDBJ whole genome shotgun (WGS) entry which is preliminary data.</text>
</comment>
<feature type="domain" description="NTF2-like N-terminal transpeptidase" evidence="3">
    <location>
        <begin position="40"/>
        <end position="126"/>
    </location>
</feature>
<dbReference type="SUPFAM" id="SSF56601">
    <property type="entry name" value="beta-lactamase/transpeptidase-like"/>
    <property type="match status" value="1"/>
</dbReference>
<evidence type="ECO:0000313" key="4">
    <source>
        <dbReference type="EMBL" id="NJQ17894.1"/>
    </source>
</evidence>
<feature type="compositionally biased region" description="Acidic residues" evidence="1">
    <location>
        <begin position="235"/>
        <end position="260"/>
    </location>
</feature>
<gene>
    <name evidence="4" type="ORF">HCN52_23925</name>
</gene>
<organism evidence="4 5">
    <name type="scientific">Streptomyces bohaiensis</name>
    <dbReference type="NCBI Taxonomy" id="1431344"/>
    <lineage>
        <taxon>Bacteria</taxon>
        <taxon>Bacillati</taxon>
        <taxon>Actinomycetota</taxon>
        <taxon>Actinomycetes</taxon>
        <taxon>Kitasatosporales</taxon>
        <taxon>Streptomycetaceae</taxon>
        <taxon>Streptomyces</taxon>
    </lineage>
</organism>
<protein>
    <submittedName>
        <fullName evidence="4">Penicillin-binding protein</fullName>
    </submittedName>
</protein>
<dbReference type="PANTHER" id="PTHR30627">
    <property type="entry name" value="PEPTIDOGLYCAN D,D-TRANSPEPTIDASE"/>
    <property type="match status" value="1"/>
</dbReference>
<proteinExistence type="predicted"/>
<dbReference type="Proteomes" id="UP000727056">
    <property type="component" value="Unassembled WGS sequence"/>
</dbReference>
<keyword evidence="5" id="KW-1185">Reference proteome</keyword>
<dbReference type="PROSITE" id="PS51257">
    <property type="entry name" value="PROKAR_LIPOPROTEIN"/>
    <property type="match status" value="1"/>
</dbReference>
<sequence length="581" mass="58959">MRQSRRTVALAGAVAAVVVGVSGCSSDDSGGGNGTSAVDAQQTATEFLAAWADGDTDAAAAMTDDPEAAAAALAAYAEDAGVTELSLTPGPGAEQDGGVEVPFQVAAQVAHDGDSGDWRYGSALTVVADPDAAADGEDGGDGDGPDAGSAAGGLVQWRSEILHPGLTEGRRLEIGPAAEPAPVRALDRDGDELDPSEFPSLGPVIEALAAAHGETGGGHPGTELRITGPAADDGTTSEEDEASDEDGAAEEADEDADESADGNGGASEQLLRLSEPRVGEVPTTIDPRVQSAAEAAVADSDRASLVAIRPSTGEILAVVNNPADGENVAMEGRYAPGSTWKIITAGMMVEEGLAKADAAHPCPKIFEFEDWPFQNLDEFEIKGGTFGQSFAASCNTAFISAAPELADTQLAEYAQSTFGIGLEWRTGVETMSGSLNEESKAQMAAQLIGQASVRANPLVMASVSATVKDGTFRQPYLVPLSFDDREPATAPGPSAATAAELRKLMALTVAGGTATEAMSGVPGDTGAKTGSAEVFDQKKPNAWFTAYRDDLAVAAVVRESGHGGKFAGPLVAEVLREAGGA</sequence>
<dbReference type="PANTHER" id="PTHR30627:SF24">
    <property type="entry name" value="PENICILLIN-BINDING PROTEIN 4B"/>
    <property type="match status" value="1"/>
</dbReference>
<dbReference type="RefSeq" id="WP_168090508.1">
    <property type="nucleotide sequence ID" value="NZ_BHZH01000239.1"/>
</dbReference>
<dbReference type="InterPro" id="IPR012338">
    <property type="entry name" value="Beta-lactam/transpept-like"/>
</dbReference>
<dbReference type="Gene3D" id="3.40.710.10">
    <property type="entry name" value="DD-peptidase/beta-lactamase superfamily"/>
    <property type="match status" value="1"/>
</dbReference>
<dbReference type="InterPro" id="IPR001460">
    <property type="entry name" value="PCN-bd_Tpept"/>
</dbReference>
<dbReference type="Pfam" id="PF05223">
    <property type="entry name" value="MecA_N"/>
    <property type="match status" value="1"/>
</dbReference>
<dbReference type="InterPro" id="IPR007887">
    <property type="entry name" value="MecA_N"/>
</dbReference>
<dbReference type="InterPro" id="IPR050515">
    <property type="entry name" value="Beta-lactam/transpept"/>
</dbReference>
<feature type="region of interest" description="Disordered" evidence="1">
    <location>
        <begin position="212"/>
        <end position="280"/>
    </location>
</feature>
<evidence type="ECO:0000259" key="3">
    <source>
        <dbReference type="Pfam" id="PF05223"/>
    </source>
</evidence>
<evidence type="ECO:0000259" key="2">
    <source>
        <dbReference type="Pfam" id="PF00905"/>
    </source>
</evidence>
<dbReference type="Pfam" id="PF00905">
    <property type="entry name" value="Transpeptidase"/>
    <property type="match status" value="1"/>
</dbReference>
<feature type="region of interest" description="Disordered" evidence="1">
    <location>
        <begin position="131"/>
        <end position="151"/>
    </location>
</feature>
<name>A0ABX1CFR1_9ACTN</name>
<evidence type="ECO:0000256" key="1">
    <source>
        <dbReference type="SAM" id="MobiDB-lite"/>
    </source>
</evidence>
<reference evidence="4 5" key="1">
    <citation type="submission" date="2020-03" db="EMBL/GenBank/DDBJ databases">
        <title>Draft genome of Streptomyces sp. ventii, isolated from the Axial Seamount in the Pacific Ocean, and resequencing of the two type strains Streptomyces lonarensis strain NCL 716 and Streptomyces bohaiensis strain 11A07.</title>
        <authorList>
            <person name="Loughran R.M."/>
            <person name="Pfannmuller K.M."/>
            <person name="Wasson B.J."/>
            <person name="Deadmond M.C."/>
            <person name="Paddock B.E."/>
            <person name="Koyack M.J."/>
            <person name="Gallegos D.A."/>
            <person name="Mitchell E.A."/>
            <person name="Ushijima B."/>
            <person name="Saw J.H."/>
            <person name="Mcphail K.L."/>
            <person name="Videau P."/>
        </authorList>
    </citation>
    <scope>NUCLEOTIDE SEQUENCE [LARGE SCALE GENOMIC DNA]</scope>
    <source>
        <strain evidence="4 5">11A07</strain>
    </source>
</reference>